<dbReference type="EMBL" id="MU004480">
    <property type="protein sequence ID" value="KAF2649747.1"/>
    <property type="molecule type" value="Genomic_DNA"/>
</dbReference>
<dbReference type="Proteomes" id="UP000799324">
    <property type="component" value="Unassembled WGS sequence"/>
</dbReference>
<sequence length="352" mass="40035">MESSVVDSNIESVAEANAITDAQVQSWFFGRLCYDVRAIVYEYMNDLPPLSPGGDYKGFILSCRLAKQEIEDVSCSRVEQYLQFFRAMVKEALGCRIKVTALPRPSTLEDLGYISFLFPYPFNTESKKVYNAALWTTVYPTLTKSFKKVNINFALQAGTQLDPVVAGRELDLFLCKDLIRRRYENIALGFDSFTHGNPLVLLDYHTARKEAVAMSERAVHKWGYAGDLQKPIGVKDISFSWDFRPLDEQDADITLHGTCYHTGSIKAFMYEARDVSNQVGEAGFFPKDVWSYAEYIRKDDASKYDGSRVFNRLGSGKSWEWSPCYMDRVGGEVRYGSWEDRKSFSNCQPSDA</sequence>
<dbReference type="AlphaFoldDB" id="A0A6A6SRU2"/>
<evidence type="ECO:0000313" key="2">
    <source>
        <dbReference type="Proteomes" id="UP000799324"/>
    </source>
</evidence>
<proteinExistence type="predicted"/>
<name>A0A6A6SRU2_9PLEO</name>
<evidence type="ECO:0000313" key="1">
    <source>
        <dbReference type="EMBL" id="KAF2649747.1"/>
    </source>
</evidence>
<accession>A0A6A6SRU2</accession>
<dbReference type="OrthoDB" id="3711359at2759"/>
<gene>
    <name evidence="1" type="ORF">K491DRAFT_683578</name>
</gene>
<keyword evidence="2" id="KW-1185">Reference proteome</keyword>
<organism evidence="1 2">
    <name type="scientific">Lophiostoma macrostomum CBS 122681</name>
    <dbReference type="NCBI Taxonomy" id="1314788"/>
    <lineage>
        <taxon>Eukaryota</taxon>
        <taxon>Fungi</taxon>
        <taxon>Dikarya</taxon>
        <taxon>Ascomycota</taxon>
        <taxon>Pezizomycotina</taxon>
        <taxon>Dothideomycetes</taxon>
        <taxon>Pleosporomycetidae</taxon>
        <taxon>Pleosporales</taxon>
        <taxon>Lophiostomataceae</taxon>
        <taxon>Lophiostoma</taxon>
    </lineage>
</organism>
<reference evidence="1" key="1">
    <citation type="journal article" date="2020" name="Stud. Mycol.">
        <title>101 Dothideomycetes genomes: a test case for predicting lifestyles and emergence of pathogens.</title>
        <authorList>
            <person name="Haridas S."/>
            <person name="Albert R."/>
            <person name="Binder M."/>
            <person name="Bloem J."/>
            <person name="Labutti K."/>
            <person name="Salamov A."/>
            <person name="Andreopoulos B."/>
            <person name="Baker S."/>
            <person name="Barry K."/>
            <person name="Bills G."/>
            <person name="Bluhm B."/>
            <person name="Cannon C."/>
            <person name="Castanera R."/>
            <person name="Culley D."/>
            <person name="Daum C."/>
            <person name="Ezra D."/>
            <person name="Gonzalez J."/>
            <person name="Henrissat B."/>
            <person name="Kuo A."/>
            <person name="Liang C."/>
            <person name="Lipzen A."/>
            <person name="Lutzoni F."/>
            <person name="Magnuson J."/>
            <person name="Mondo S."/>
            <person name="Nolan M."/>
            <person name="Ohm R."/>
            <person name="Pangilinan J."/>
            <person name="Park H.-J."/>
            <person name="Ramirez L."/>
            <person name="Alfaro M."/>
            <person name="Sun H."/>
            <person name="Tritt A."/>
            <person name="Yoshinaga Y."/>
            <person name="Zwiers L.-H."/>
            <person name="Turgeon B."/>
            <person name="Goodwin S."/>
            <person name="Spatafora J."/>
            <person name="Crous P."/>
            <person name="Grigoriev I."/>
        </authorList>
    </citation>
    <scope>NUCLEOTIDE SEQUENCE</scope>
    <source>
        <strain evidence="1">CBS 122681</strain>
    </source>
</reference>
<protein>
    <submittedName>
        <fullName evidence="1">Uncharacterized protein</fullName>
    </submittedName>
</protein>